<dbReference type="EMBL" id="ATJN01000162">
    <property type="protein sequence ID" value="EPI49368.1"/>
    <property type="molecule type" value="Genomic_DNA"/>
</dbReference>
<dbReference type="PATRIC" id="fig|1261062.4.peg.1278"/>
<sequence length="46" mass="4979">MRFAISSSVKALCRVEAHRASTLSGSASRGDFSRIMQLEIVDSHAV</sequence>
<accession>T2PIG0</accession>
<dbReference type="Proteomes" id="UP000015779">
    <property type="component" value="Unassembled WGS sequence"/>
</dbReference>
<dbReference type="HOGENOM" id="CLU_3184139_0_0_11"/>
<proteinExistence type="predicted"/>
<evidence type="ECO:0000313" key="1">
    <source>
        <dbReference type="EMBL" id="EPI49368.1"/>
    </source>
</evidence>
<comment type="caution">
    <text evidence="1">The sequence shown here is derived from an EMBL/GenBank/DDBJ whole genome shotgun (WGS) entry which is preliminary data.</text>
</comment>
<gene>
    <name evidence="1" type="ORF">HMPREF1577_01473</name>
</gene>
<protein>
    <submittedName>
        <fullName evidence="1">Uncharacterized protein</fullName>
    </submittedName>
</protein>
<name>T2PIG0_9BIFI</name>
<evidence type="ECO:0000313" key="2">
    <source>
        <dbReference type="Proteomes" id="UP000015779"/>
    </source>
</evidence>
<reference evidence="1 2" key="1">
    <citation type="submission" date="2013-06" db="EMBL/GenBank/DDBJ databases">
        <authorList>
            <person name="Weinstock G."/>
            <person name="Sodergren E."/>
            <person name="Lobos E.A."/>
            <person name="Fulton L."/>
            <person name="Fulton R."/>
            <person name="Courtney L."/>
            <person name="Fronick C."/>
            <person name="O'Laughlin M."/>
            <person name="Godfrey J."/>
            <person name="Wilson R.M."/>
            <person name="Miner T."/>
            <person name="Farmer C."/>
            <person name="Delehaunty K."/>
            <person name="Cordes M."/>
            <person name="Minx P."/>
            <person name="Tomlinson C."/>
            <person name="Chen J."/>
            <person name="Wollam A."/>
            <person name="Pepin K.H."/>
            <person name="Bhonagiri V."/>
            <person name="Zhang X."/>
            <person name="Warren W."/>
            <person name="Mitreva M."/>
            <person name="Mardis E.R."/>
            <person name="Wilson R.K."/>
        </authorList>
    </citation>
    <scope>NUCLEOTIDE SEQUENCE [LARGE SCALE GENOMIC DNA]</scope>
    <source>
        <strain evidence="1 2">JCP8017A</strain>
    </source>
</reference>
<organism evidence="1 2">
    <name type="scientific">Gardnerella pickettii JCP8017A</name>
    <dbReference type="NCBI Taxonomy" id="1261062"/>
    <lineage>
        <taxon>Bacteria</taxon>
        <taxon>Bacillati</taxon>
        <taxon>Actinomycetota</taxon>
        <taxon>Actinomycetes</taxon>
        <taxon>Bifidobacteriales</taxon>
        <taxon>Bifidobacteriaceae</taxon>
        <taxon>Gardnerella</taxon>
        <taxon>Gardnerella pickettii</taxon>
    </lineage>
</organism>
<dbReference type="AlphaFoldDB" id="T2PIG0"/>